<dbReference type="RefSeq" id="WP_307239688.1">
    <property type="nucleotide sequence ID" value="NZ_JAUSQZ010000001.1"/>
</dbReference>
<sequence length="271" mass="30079">MSGGKPRRTVERATAVTDEEARRAVSERIVDARIVLASRPDGSEDIWSVLLDLALVLRPTEWCLIGGQMVAFRAAIVGVPAPRTSDDLDVLSNIYLHRDAVVRCARTVRSLGFEVEEMHTSGHRFTKGRLVIDVLAPDHPPKQSDLRTAGPRTTIEVPGGTQALQRTEFVSVEHNGREALVPIPSLLGALLLKADATRLPAPERHLMDVAFLASLIDDPLKLRTQLTGSDPRRLRTADRQLADEEHRAWRSLARDTQRRTYSSWRLLVDGA</sequence>
<evidence type="ECO:0008006" key="3">
    <source>
        <dbReference type="Google" id="ProtNLM"/>
    </source>
</evidence>
<dbReference type="Proteomes" id="UP001235712">
    <property type="component" value="Unassembled WGS sequence"/>
</dbReference>
<evidence type="ECO:0000313" key="1">
    <source>
        <dbReference type="EMBL" id="MDP9825666.1"/>
    </source>
</evidence>
<comment type="caution">
    <text evidence="1">The sequence shown here is derived from an EMBL/GenBank/DDBJ whole genome shotgun (WGS) entry which is preliminary data.</text>
</comment>
<keyword evidence="2" id="KW-1185">Reference proteome</keyword>
<dbReference type="EMBL" id="JAUSQZ010000001">
    <property type="protein sequence ID" value="MDP9825666.1"/>
    <property type="molecule type" value="Genomic_DNA"/>
</dbReference>
<accession>A0ABT9NZ15</accession>
<reference evidence="1 2" key="1">
    <citation type="submission" date="2023-07" db="EMBL/GenBank/DDBJ databases">
        <title>Sequencing the genomes of 1000 actinobacteria strains.</title>
        <authorList>
            <person name="Klenk H.-P."/>
        </authorList>
    </citation>
    <scope>NUCLEOTIDE SEQUENCE [LARGE SCALE GENOMIC DNA]</scope>
    <source>
        <strain evidence="1 2">DSM 44388</strain>
    </source>
</reference>
<protein>
    <recommendedName>
        <fullName evidence="3">Nucleotidyltransferase AbiEii toxin of type IV toxin-antitoxin system</fullName>
    </recommendedName>
</protein>
<proteinExistence type="predicted"/>
<gene>
    <name evidence="1" type="ORF">J2S57_001415</name>
</gene>
<name>A0ABT9NZ15_9ACTN</name>
<evidence type="ECO:0000313" key="2">
    <source>
        <dbReference type="Proteomes" id="UP001235712"/>
    </source>
</evidence>
<organism evidence="1 2">
    <name type="scientific">Kineosporia succinea</name>
    <dbReference type="NCBI Taxonomy" id="84632"/>
    <lineage>
        <taxon>Bacteria</taxon>
        <taxon>Bacillati</taxon>
        <taxon>Actinomycetota</taxon>
        <taxon>Actinomycetes</taxon>
        <taxon>Kineosporiales</taxon>
        <taxon>Kineosporiaceae</taxon>
        <taxon>Kineosporia</taxon>
    </lineage>
</organism>